<evidence type="ECO:0000313" key="10">
    <source>
        <dbReference type="EMBL" id="MBA0766011.1"/>
    </source>
</evidence>
<dbReference type="GO" id="GO:0016757">
    <property type="term" value="F:glycosyltransferase activity"/>
    <property type="evidence" value="ECO:0007669"/>
    <property type="project" value="UniProtKB-KW"/>
</dbReference>
<sequence>MRSIFHAAAAVFLLHFFLTVTFSVGIRTIGGGDGSVPGFGFSEAPDYRNGVECPVSVNKEVVSSCDPDLVHVAMTLDSEYLRGSIAAVHSVLRHASCPENVFFHFIAAEFDPASPRVLSKLVRSTFPSLNFKIYIFREDAISALTESFISTRTWSWSTTFTNSGTQPSQTHASSARPNTATPTSPSISRTGSGPTQKRIENWMEIQRKRRIYELGSLPPFLLVFAGNVEAIDHKWNQHGLGGDNVRGSCRSLHTGPVSLLHWSGKGKPWVRLDARNPCPLDHLWKPYDLYKGSSIKDRSSFPSSIFLGFSSYLS</sequence>
<organism evidence="10 11">
    <name type="scientific">Gossypium trilobum</name>
    <dbReference type="NCBI Taxonomy" id="34281"/>
    <lineage>
        <taxon>Eukaryota</taxon>
        <taxon>Viridiplantae</taxon>
        <taxon>Streptophyta</taxon>
        <taxon>Embryophyta</taxon>
        <taxon>Tracheophyta</taxon>
        <taxon>Spermatophyta</taxon>
        <taxon>Magnoliopsida</taxon>
        <taxon>eudicotyledons</taxon>
        <taxon>Gunneridae</taxon>
        <taxon>Pentapetalae</taxon>
        <taxon>rosids</taxon>
        <taxon>malvids</taxon>
        <taxon>Malvales</taxon>
        <taxon>Malvaceae</taxon>
        <taxon>Malvoideae</taxon>
        <taxon>Gossypium</taxon>
    </lineage>
</organism>
<evidence type="ECO:0000256" key="9">
    <source>
        <dbReference type="SAM" id="SignalP"/>
    </source>
</evidence>
<gene>
    <name evidence="10" type="ORF">Gotri_015102</name>
</gene>
<dbReference type="Proteomes" id="UP000593568">
    <property type="component" value="Unassembled WGS sequence"/>
</dbReference>
<evidence type="ECO:0000256" key="1">
    <source>
        <dbReference type="ARBA" id="ARBA00004606"/>
    </source>
</evidence>
<feature type="chain" id="PRO_5029454901" description="Hexosyltransferase" evidence="9">
    <location>
        <begin position="24"/>
        <end position="314"/>
    </location>
</feature>
<name>A0A7J9DZA0_9ROSI</name>
<comment type="caution">
    <text evidence="10">The sequence shown here is derived from an EMBL/GenBank/DDBJ whole genome shotgun (WGS) entry which is preliminary data.</text>
</comment>
<comment type="subcellular location">
    <subcellularLocation>
        <location evidence="1">Membrane</location>
        <topology evidence="1">Single-pass type II membrane protein</topology>
    </subcellularLocation>
</comment>
<proteinExistence type="inferred from homology"/>
<evidence type="ECO:0000256" key="6">
    <source>
        <dbReference type="ARBA" id="ARBA00022968"/>
    </source>
</evidence>
<dbReference type="InterPro" id="IPR029044">
    <property type="entry name" value="Nucleotide-diphossugar_trans"/>
</dbReference>
<dbReference type="Gene3D" id="3.90.550.10">
    <property type="entry name" value="Spore Coat Polysaccharide Biosynthesis Protein SpsA, Chain A"/>
    <property type="match status" value="2"/>
</dbReference>
<keyword evidence="4" id="KW-0328">Glycosyltransferase</keyword>
<keyword evidence="9" id="KW-0732">Signal</keyword>
<evidence type="ECO:0000256" key="2">
    <source>
        <dbReference type="ARBA" id="ARBA00004877"/>
    </source>
</evidence>
<dbReference type="AlphaFoldDB" id="A0A7J9DZA0"/>
<evidence type="ECO:0000313" key="11">
    <source>
        <dbReference type="Proteomes" id="UP000593568"/>
    </source>
</evidence>
<evidence type="ECO:0000256" key="8">
    <source>
        <dbReference type="SAM" id="MobiDB-lite"/>
    </source>
</evidence>
<dbReference type="PANTHER" id="PTHR13778:SF40">
    <property type="entry name" value="GALACTURONOSYLTRANSFERASE-LIKE 9-RELATED"/>
    <property type="match status" value="1"/>
</dbReference>
<dbReference type="InterPro" id="IPR050748">
    <property type="entry name" value="Glycosyltrans_8_dom-fam"/>
</dbReference>
<keyword evidence="11" id="KW-1185">Reference proteome</keyword>
<feature type="compositionally biased region" description="Polar residues" evidence="8">
    <location>
        <begin position="166"/>
        <end position="195"/>
    </location>
</feature>
<dbReference type="SUPFAM" id="SSF53448">
    <property type="entry name" value="Nucleotide-diphospho-sugar transferases"/>
    <property type="match status" value="2"/>
</dbReference>
<evidence type="ECO:0000256" key="3">
    <source>
        <dbReference type="ARBA" id="ARBA00006351"/>
    </source>
</evidence>
<evidence type="ECO:0000256" key="4">
    <source>
        <dbReference type="ARBA" id="ARBA00022676"/>
    </source>
</evidence>
<comment type="similarity">
    <text evidence="3 7">Belongs to the glycosyltransferase 8 family.</text>
</comment>
<dbReference type="Pfam" id="PF01501">
    <property type="entry name" value="Glyco_transf_8"/>
    <property type="match status" value="1"/>
</dbReference>
<dbReference type="GO" id="GO:0016020">
    <property type="term" value="C:membrane"/>
    <property type="evidence" value="ECO:0007669"/>
    <property type="project" value="UniProtKB-SubCell"/>
</dbReference>
<protein>
    <recommendedName>
        <fullName evidence="7">Hexosyltransferase</fullName>
        <ecNumber evidence="7">2.4.1.-</ecNumber>
    </recommendedName>
</protein>
<dbReference type="EC" id="2.4.1.-" evidence="7"/>
<feature type="region of interest" description="Disordered" evidence="8">
    <location>
        <begin position="160"/>
        <end position="196"/>
    </location>
</feature>
<dbReference type="InterPro" id="IPR002495">
    <property type="entry name" value="Glyco_trans_8"/>
</dbReference>
<dbReference type="EMBL" id="JABEZW010000005">
    <property type="protein sequence ID" value="MBA0766011.1"/>
    <property type="molecule type" value="Genomic_DNA"/>
</dbReference>
<comment type="pathway">
    <text evidence="2">Glycan metabolism; pectin biosynthesis.</text>
</comment>
<evidence type="ECO:0000256" key="7">
    <source>
        <dbReference type="RuleBase" id="RU362027"/>
    </source>
</evidence>
<feature type="signal peptide" evidence="9">
    <location>
        <begin position="1"/>
        <end position="23"/>
    </location>
</feature>
<keyword evidence="6" id="KW-0812">Transmembrane</keyword>
<dbReference type="PANTHER" id="PTHR13778">
    <property type="entry name" value="GLYCOSYLTRANSFERASE 8 DOMAIN-CONTAINING PROTEIN"/>
    <property type="match status" value="1"/>
</dbReference>
<reference evidence="10 11" key="1">
    <citation type="journal article" date="2019" name="Genome Biol. Evol.">
        <title>Insights into the evolution of the New World diploid cottons (Gossypium, subgenus Houzingenia) based on genome sequencing.</title>
        <authorList>
            <person name="Grover C.E."/>
            <person name="Arick M.A. 2nd"/>
            <person name="Thrash A."/>
            <person name="Conover J.L."/>
            <person name="Sanders W.S."/>
            <person name="Peterson D.G."/>
            <person name="Frelichowski J.E."/>
            <person name="Scheffler J.A."/>
            <person name="Scheffler B.E."/>
            <person name="Wendel J.F."/>
        </authorList>
    </citation>
    <scope>NUCLEOTIDE SEQUENCE [LARGE SCALE GENOMIC DNA]</scope>
    <source>
        <strain evidence="10">8</strain>
        <tissue evidence="10">Leaf</tissue>
    </source>
</reference>
<accession>A0A7J9DZA0</accession>
<keyword evidence="6" id="KW-0735">Signal-anchor</keyword>
<keyword evidence="5" id="KW-0808">Transferase</keyword>
<dbReference type="GO" id="GO:0005794">
    <property type="term" value="C:Golgi apparatus"/>
    <property type="evidence" value="ECO:0007669"/>
    <property type="project" value="TreeGrafter"/>
</dbReference>
<evidence type="ECO:0000256" key="5">
    <source>
        <dbReference type="ARBA" id="ARBA00022679"/>
    </source>
</evidence>